<evidence type="ECO:0000313" key="4">
    <source>
        <dbReference type="Proteomes" id="UP001596052"/>
    </source>
</evidence>
<dbReference type="InterPro" id="IPR036388">
    <property type="entry name" value="WH-like_DNA-bd_sf"/>
</dbReference>
<feature type="compositionally biased region" description="Low complexity" evidence="1">
    <location>
        <begin position="11"/>
        <end position="24"/>
    </location>
</feature>
<protein>
    <submittedName>
        <fullName evidence="3">Helix-turn-helix domain-containing protein</fullName>
    </submittedName>
</protein>
<gene>
    <name evidence="3" type="ORF">ACFQDI_21725</name>
</gene>
<name>A0ABW0KXR1_9BACT</name>
<evidence type="ECO:0000259" key="2">
    <source>
        <dbReference type="Pfam" id="PF12728"/>
    </source>
</evidence>
<dbReference type="InterPro" id="IPR010093">
    <property type="entry name" value="SinI_DNA-bd"/>
</dbReference>
<dbReference type="Pfam" id="PF12728">
    <property type="entry name" value="HTH_17"/>
    <property type="match status" value="1"/>
</dbReference>
<dbReference type="NCBIfam" id="TIGR01764">
    <property type="entry name" value="excise"/>
    <property type="match status" value="1"/>
</dbReference>
<feature type="compositionally biased region" description="Basic residues" evidence="1">
    <location>
        <begin position="1"/>
        <end position="10"/>
    </location>
</feature>
<evidence type="ECO:0000256" key="1">
    <source>
        <dbReference type="SAM" id="MobiDB-lite"/>
    </source>
</evidence>
<dbReference type="Gene3D" id="1.10.10.10">
    <property type="entry name" value="Winged helix-like DNA-binding domain superfamily/Winged helix DNA-binding domain"/>
    <property type="match status" value="1"/>
</dbReference>
<reference evidence="4" key="1">
    <citation type="journal article" date="2019" name="Int. J. Syst. Evol. Microbiol.">
        <title>The Global Catalogue of Microorganisms (GCM) 10K type strain sequencing project: providing services to taxonomists for standard genome sequencing and annotation.</title>
        <authorList>
            <consortium name="The Broad Institute Genomics Platform"/>
            <consortium name="The Broad Institute Genome Sequencing Center for Infectious Disease"/>
            <person name="Wu L."/>
            <person name="Ma J."/>
        </authorList>
    </citation>
    <scope>NUCLEOTIDE SEQUENCE [LARGE SCALE GENOMIC DNA]</scope>
    <source>
        <strain evidence="4">CGMCC 4.1469</strain>
    </source>
</reference>
<dbReference type="SUPFAM" id="SSF46955">
    <property type="entry name" value="Putative DNA-binding domain"/>
    <property type="match status" value="1"/>
</dbReference>
<organism evidence="3 4">
    <name type="scientific">Prosthecobacter fluviatilis</name>
    <dbReference type="NCBI Taxonomy" id="445931"/>
    <lineage>
        <taxon>Bacteria</taxon>
        <taxon>Pseudomonadati</taxon>
        <taxon>Verrucomicrobiota</taxon>
        <taxon>Verrucomicrobiia</taxon>
        <taxon>Verrucomicrobiales</taxon>
        <taxon>Verrucomicrobiaceae</taxon>
        <taxon>Prosthecobacter</taxon>
    </lineage>
</organism>
<sequence>MKTNTKKKTKTNIAAAATAHAAQAPGTPPELLTQVQMAQRLGISRRTLHSWVREGTVPMVKVRGYCRFDSAKVYAALLQHEVWAANPGTRNA</sequence>
<dbReference type="InterPro" id="IPR009061">
    <property type="entry name" value="DNA-bd_dom_put_sf"/>
</dbReference>
<dbReference type="RefSeq" id="WP_377170871.1">
    <property type="nucleotide sequence ID" value="NZ_JBHSMQ010000010.1"/>
</dbReference>
<evidence type="ECO:0000313" key="3">
    <source>
        <dbReference type="EMBL" id="MFC5457502.1"/>
    </source>
</evidence>
<accession>A0ABW0KXR1</accession>
<feature type="region of interest" description="Disordered" evidence="1">
    <location>
        <begin position="1"/>
        <end position="28"/>
    </location>
</feature>
<dbReference type="InterPro" id="IPR041657">
    <property type="entry name" value="HTH_17"/>
</dbReference>
<dbReference type="Proteomes" id="UP001596052">
    <property type="component" value="Unassembled WGS sequence"/>
</dbReference>
<comment type="caution">
    <text evidence="3">The sequence shown here is derived from an EMBL/GenBank/DDBJ whole genome shotgun (WGS) entry which is preliminary data.</text>
</comment>
<dbReference type="EMBL" id="JBHSMQ010000010">
    <property type="protein sequence ID" value="MFC5457502.1"/>
    <property type="molecule type" value="Genomic_DNA"/>
</dbReference>
<keyword evidence="4" id="KW-1185">Reference proteome</keyword>
<proteinExistence type="predicted"/>
<feature type="domain" description="Helix-turn-helix" evidence="2">
    <location>
        <begin position="31"/>
        <end position="70"/>
    </location>
</feature>